<gene>
    <name evidence="2" type="ORF">ACFSJ0_20700</name>
</gene>
<dbReference type="PANTHER" id="PTHR34180">
    <property type="entry name" value="PEPTIDASE C45"/>
    <property type="match status" value="1"/>
</dbReference>
<name>A0ABW4G9Q4_9ACTN</name>
<protein>
    <submittedName>
        <fullName evidence="2">C45 family autoproteolytic acyltransferase/hydrolase</fullName>
    </submittedName>
</protein>
<dbReference type="EMBL" id="JBHUCM010000017">
    <property type="protein sequence ID" value="MFD1539487.1"/>
    <property type="molecule type" value="Genomic_DNA"/>
</dbReference>
<keyword evidence="3" id="KW-1185">Reference proteome</keyword>
<feature type="domain" description="Peptidase C45 hydrolase" evidence="1">
    <location>
        <begin position="157"/>
        <end position="294"/>
    </location>
</feature>
<dbReference type="Proteomes" id="UP001597097">
    <property type="component" value="Unassembled WGS sequence"/>
</dbReference>
<reference evidence="3" key="1">
    <citation type="journal article" date="2019" name="Int. J. Syst. Evol. Microbiol.">
        <title>The Global Catalogue of Microorganisms (GCM) 10K type strain sequencing project: providing services to taxonomists for standard genome sequencing and annotation.</title>
        <authorList>
            <consortium name="The Broad Institute Genomics Platform"/>
            <consortium name="The Broad Institute Genome Sequencing Center for Infectious Disease"/>
            <person name="Wu L."/>
            <person name="Ma J."/>
        </authorList>
    </citation>
    <scope>NUCLEOTIDE SEQUENCE [LARGE SCALE GENOMIC DNA]</scope>
    <source>
        <strain evidence="3">CGMCC 1.15399</strain>
    </source>
</reference>
<evidence type="ECO:0000313" key="3">
    <source>
        <dbReference type="Proteomes" id="UP001597097"/>
    </source>
</evidence>
<dbReference type="InterPro" id="IPR047801">
    <property type="entry name" value="Peptidase_C45"/>
</dbReference>
<dbReference type="Pfam" id="PF03417">
    <property type="entry name" value="AAT"/>
    <property type="match status" value="1"/>
</dbReference>
<sequence>MTFPSYTSSCLDAAGRGRQFGARWRQAVHANLDGYLRLFEVSGAHDGRVRELGEQALDSTAAWAPELAEEIGGIAAGCGLEPWQVAVVNARTEILAALRHDGEGECSTAVVLGGGLPPRTTQTWDWHDHLRDAPLLWAYEPREGHQVRTFTEFGVLAKIGVNSAGLGAHFNILRHESDHAHPGVPVHVVARRILDEAATLEQATEIARSARTSASTVITVVTLEGARSLEICPDGVAVVEADTNGVLLHANHFLDGALSAGERLGTERPGTYARLEHLEERTGELGDPDATARARAMTSHGPVAPVCAHADPALPLDQRWETLAVISLDVAAAEMQVHQGRLCQVTDATWQTF</sequence>
<dbReference type="GO" id="GO:0016746">
    <property type="term" value="F:acyltransferase activity"/>
    <property type="evidence" value="ECO:0007669"/>
    <property type="project" value="UniProtKB-KW"/>
</dbReference>
<accession>A0ABW4G9Q4</accession>
<keyword evidence="2" id="KW-0012">Acyltransferase</keyword>
<evidence type="ECO:0000259" key="1">
    <source>
        <dbReference type="Pfam" id="PF03417"/>
    </source>
</evidence>
<proteinExistence type="predicted"/>
<dbReference type="PANTHER" id="PTHR34180:SF1">
    <property type="entry name" value="BETA-ALANYL-DOPAMINE_CARCININE HYDROLASE"/>
    <property type="match status" value="1"/>
</dbReference>
<dbReference type="NCBIfam" id="NF040521">
    <property type="entry name" value="C45_proenzyme"/>
    <property type="match status" value="1"/>
</dbReference>
<evidence type="ECO:0000313" key="2">
    <source>
        <dbReference type="EMBL" id="MFD1539487.1"/>
    </source>
</evidence>
<dbReference type="InterPro" id="IPR047794">
    <property type="entry name" value="C45_proenzyme-like"/>
</dbReference>
<dbReference type="InterPro" id="IPR005079">
    <property type="entry name" value="Peptidase_C45_hydrolase"/>
</dbReference>
<keyword evidence="2" id="KW-0808">Transferase</keyword>
<comment type="caution">
    <text evidence="2">The sequence shown here is derived from an EMBL/GenBank/DDBJ whole genome shotgun (WGS) entry which is preliminary data.</text>
</comment>
<organism evidence="2 3">
    <name type="scientific">Nonomuraea guangzhouensis</name>
    <dbReference type="NCBI Taxonomy" id="1291555"/>
    <lineage>
        <taxon>Bacteria</taxon>
        <taxon>Bacillati</taxon>
        <taxon>Actinomycetota</taxon>
        <taxon>Actinomycetes</taxon>
        <taxon>Streptosporangiales</taxon>
        <taxon>Streptosporangiaceae</taxon>
        <taxon>Nonomuraea</taxon>
    </lineage>
</organism>
<dbReference type="RefSeq" id="WP_219535125.1">
    <property type="nucleotide sequence ID" value="NZ_JAHKRM010000025.1"/>
</dbReference>